<protein>
    <submittedName>
        <fullName evidence="6">Autotransporter secretion inner membrane protein TamB</fullName>
    </submittedName>
</protein>
<evidence type="ECO:0000313" key="6">
    <source>
        <dbReference type="EMBL" id="EAQ97827.2"/>
    </source>
</evidence>
<keyword evidence="4" id="KW-0472">Membrane</keyword>
<dbReference type="EMBL" id="AAOA02000001">
    <property type="protein sequence ID" value="EAQ97827.2"/>
    <property type="molecule type" value="Genomic_DNA"/>
</dbReference>
<proteinExistence type="predicted"/>
<evidence type="ECO:0000256" key="1">
    <source>
        <dbReference type="ARBA" id="ARBA00004167"/>
    </source>
</evidence>
<dbReference type="STRING" id="314285.KT71_14694"/>
<keyword evidence="2" id="KW-0812">Transmembrane</keyword>
<dbReference type="HOGENOM" id="CLU_287396_0_0_6"/>
<dbReference type="PANTHER" id="PTHR36985:SF1">
    <property type="entry name" value="TRANSLOCATION AND ASSEMBLY MODULE SUBUNIT TAMB"/>
    <property type="match status" value="1"/>
</dbReference>
<evidence type="ECO:0000256" key="3">
    <source>
        <dbReference type="ARBA" id="ARBA00022989"/>
    </source>
</evidence>
<dbReference type="RefSeq" id="WP_023659607.1">
    <property type="nucleotide sequence ID" value="NZ_CM002299.1"/>
</dbReference>
<dbReference type="GO" id="GO:0005886">
    <property type="term" value="C:plasma membrane"/>
    <property type="evidence" value="ECO:0007669"/>
    <property type="project" value="InterPro"/>
</dbReference>
<keyword evidence="7" id="KW-1185">Reference proteome</keyword>
<dbReference type="Proteomes" id="UP000019205">
    <property type="component" value="Chromosome"/>
</dbReference>
<sequence length="1072" mass="115263">MRRRLLRYLALGVLLLIPLLPLWLVATTSGLNQAIQFAQARLPLVAENPEGSLWRGVSLDALRYQGDGLDLTIKNVNLRVRWLCMLRSTLCIDEASAGSVKLVIEERESEDAVSLKAPLPWLPFLLDINSLAVQELRIVRGDNEELVRKLTLSGEVGKRQALVAQLAGEHAMVAWDGGGTLSRKGAWDLALEVSLRSAALSGWPENLTTDYAISGTGDLDSLEGTVSALDDSLSLALALDRGLDGRVDLVGSLDGAAILLPQLPAYPDIGLEGPLAFEAQLADLQNLRASFRQQVVGLTPRAASLGVSLEQSAGFWTLEEAVLGDDPEPLLRVAGALGELSYLSPVLSFEANNFRVPLRPDQPRIVLSGSGQGRFTLSDPLGSFALSTLSMTVLEGETLWSVAGDLQASDFPLLPAGKLRGRRGELPFSYERSASPGAAATLDLPEGLPGEELRVSALQARLTPGDVAQLDLNAEGDLRGDLDIALQRSSSGVEFEIQPFVLYLRDEAILANAPLVGAWHSEDAAIALEAFCLQWRANTACSENASLGQQGELNVSVQIDEELQGAISEKPFSLEARGAGATKIVWGDGALEEAVFDLAFDRLSIDPYMYEGTANPIEWEEARAFGTLRPDLRELTLDLQSARLGAVYLTLNEAGADLNGTLRTRGLDLASLDDLLPEWSLRSGSIEADMSIKGSRGDPQLFGKLLLQNAAARHPDIDTTLSDLRLALDARGDAFSIDGSALLGGAPLTLAGNCCDDGTLEAVLKGEKNELLLPTLGVEALLSPQLNLRLNRESVHVGGEVTVHRGVFEHAGPADEAIEVSEDFYRIDIPQAPARRFDVTVDLRALIEPGFTLRSKELEATLSGDLKVNIQPRLPPALYGDLQVLGGELRAYGQVLRLTEGSVGFVGDPVNPALNLSAERRIRAEDLRVGFHVRGSLEEPTFEMFSDPVRSERDTLSYLLRGRGPDAGASMDGTAMALSLGASAINQSGALESLNSIPGLSGVSLGAEGSDDDMAATISAYVGERLYLSYGVGIYEPVNALTARLYLRSRLWLEVVSRLESSFDLYYRFDIE</sequence>
<keyword evidence="3" id="KW-1133">Transmembrane helix</keyword>
<dbReference type="InterPro" id="IPR007452">
    <property type="entry name" value="TamB_C"/>
</dbReference>
<evidence type="ECO:0000313" key="7">
    <source>
        <dbReference type="Proteomes" id="UP000019205"/>
    </source>
</evidence>
<name>A4A832_9GAMM</name>
<accession>A4A832</accession>
<dbReference type="GO" id="GO:0097347">
    <property type="term" value="C:TAM protein secretion complex"/>
    <property type="evidence" value="ECO:0007669"/>
    <property type="project" value="TreeGrafter"/>
</dbReference>
<evidence type="ECO:0000256" key="4">
    <source>
        <dbReference type="ARBA" id="ARBA00023136"/>
    </source>
</evidence>
<reference evidence="6 7" key="2">
    <citation type="journal article" date="2009" name="PLoS ONE">
        <title>The photosynthetic apparatus and its regulation in the aerobic gammaproteobacterium Congregibacter litoralis gen. nov., sp. nov.</title>
        <authorList>
            <person name="Spring S."/>
            <person name="Lunsdorf H."/>
            <person name="Fuchs B.M."/>
            <person name="Tindall B.J."/>
        </authorList>
    </citation>
    <scope>NUCLEOTIDE SEQUENCE [LARGE SCALE GENOMIC DNA]</scope>
    <source>
        <strain evidence="6">KT71</strain>
    </source>
</reference>
<reference evidence="6 7" key="1">
    <citation type="journal article" date="2007" name="Proc. Natl. Acad. Sci. U.S.A.">
        <title>Characterization of a marine gammaproteobacterium capable of aerobic anoxygenic photosynthesis.</title>
        <authorList>
            <person name="Fuchs B.M."/>
            <person name="Spring S."/>
            <person name="Teeling H."/>
            <person name="Quast C."/>
            <person name="Wulf J."/>
            <person name="Schattenhofer M."/>
            <person name="Yan S."/>
            <person name="Ferriera S."/>
            <person name="Johnson J."/>
            <person name="Glockner F.O."/>
            <person name="Amann R."/>
        </authorList>
    </citation>
    <scope>NUCLEOTIDE SEQUENCE [LARGE SCALE GENOMIC DNA]</scope>
    <source>
        <strain evidence="6">KT71</strain>
    </source>
</reference>
<dbReference type="PANTHER" id="PTHR36985">
    <property type="entry name" value="TRANSLOCATION AND ASSEMBLY MODULE SUBUNIT TAMB"/>
    <property type="match status" value="1"/>
</dbReference>
<organism evidence="6 7">
    <name type="scientific">Congregibacter litoralis KT71</name>
    <dbReference type="NCBI Taxonomy" id="314285"/>
    <lineage>
        <taxon>Bacteria</taxon>
        <taxon>Pseudomonadati</taxon>
        <taxon>Pseudomonadota</taxon>
        <taxon>Gammaproteobacteria</taxon>
        <taxon>Cellvibrionales</taxon>
        <taxon>Halieaceae</taxon>
        <taxon>Congregibacter</taxon>
    </lineage>
</organism>
<dbReference type="GO" id="GO:0009306">
    <property type="term" value="P:protein secretion"/>
    <property type="evidence" value="ECO:0007669"/>
    <property type="project" value="InterPro"/>
</dbReference>
<dbReference type="eggNOG" id="COG2911">
    <property type="taxonomic scope" value="Bacteria"/>
</dbReference>
<evidence type="ECO:0000256" key="2">
    <source>
        <dbReference type="ARBA" id="ARBA00022692"/>
    </source>
</evidence>
<gene>
    <name evidence="6" type="ORF">KT71_14694</name>
</gene>
<evidence type="ECO:0000259" key="5">
    <source>
        <dbReference type="Pfam" id="PF04357"/>
    </source>
</evidence>
<dbReference type="Pfam" id="PF04357">
    <property type="entry name" value="TamB"/>
    <property type="match status" value="1"/>
</dbReference>
<comment type="caution">
    <text evidence="6">The sequence shown here is derived from an EMBL/GenBank/DDBJ whole genome shotgun (WGS) entry which is preliminary data.</text>
</comment>
<dbReference type="AlphaFoldDB" id="A4A832"/>
<feature type="domain" description="Translocation and assembly module TamB C-terminal" evidence="5">
    <location>
        <begin position="780"/>
        <end position="1070"/>
    </location>
</feature>
<dbReference type="OrthoDB" id="5555605at2"/>
<comment type="subcellular location">
    <subcellularLocation>
        <location evidence="1">Membrane</location>
        <topology evidence="1">Single-pass membrane protein</topology>
    </subcellularLocation>
</comment>